<dbReference type="Gene3D" id="3.40.50.2000">
    <property type="entry name" value="Glycogen Phosphorylase B"/>
    <property type="match status" value="2"/>
</dbReference>
<dbReference type="GO" id="GO:0016757">
    <property type="term" value="F:glycosyltransferase activity"/>
    <property type="evidence" value="ECO:0007669"/>
    <property type="project" value="InterPro"/>
</dbReference>
<keyword evidence="1" id="KW-0812">Transmembrane</keyword>
<evidence type="ECO:0000313" key="5">
    <source>
        <dbReference type="Proteomes" id="UP000177082"/>
    </source>
</evidence>
<evidence type="ECO:0000313" key="4">
    <source>
        <dbReference type="EMBL" id="OGM63547.1"/>
    </source>
</evidence>
<name>A0A1F8BHL3_9BACT</name>
<dbReference type="EMBL" id="MGHF01000014">
    <property type="protein sequence ID" value="OGM63547.1"/>
    <property type="molecule type" value="Genomic_DNA"/>
</dbReference>
<dbReference type="SUPFAM" id="SSF53756">
    <property type="entry name" value="UDP-Glycosyltransferase/glycogen phosphorylase"/>
    <property type="match status" value="1"/>
</dbReference>
<evidence type="ECO:0000259" key="2">
    <source>
        <dbReference type="Pfam" id="PF00534"/>
    </source>
</evidence>
<dbReference type="STRING" id="1802519.A2961_01105"/>
<keyword evidence="1" id="KW-1133">Transmembrane helix</keyword>
<accession>A0A1F8BHL3</accession>
<dbReference type="Pfam" id="PF00534">
    <property type="entry name" value="Glycos_transf_1"/>
    <property type="match status" value="1"/>
</dbReference>
<comment type="caution">
    <text evidence="4">The sequence shown here is derived from an EMBL/GenBank/DDBJ whole genome shotgun (WGS) entry which is preliminary data.</text>
</comment>
<protein>
    <recommendedName>
        <fullName evidence="6">Glycosyltransferase subfamily 4-like N-terminal domain-containing protein</fullName>
    </recommendedName>
</protein>
<keyword evidence="1" id="KW-0472">Membrane</keyword>
<evidence type="ECO:0000259" key="3">
    <source>
        <dbReference type="Pfam" id="PF13439"/>
    </source>
</evidence>
<gene>
    <name evidence="4" type="ORF">A2961_01105</name>
</gene>
<feature type="domain" description="Glycosyltransferase subfamily 4-like N-terminal" evidence="3">
    <location>
        <begin position="17"/>
        <end position="193"/>
    </location>
</feature>
<dbReference type="InterPro" id="IPR001296">
    <property type="entry name" value="Glyco_trans_1"/>
</dbReference>
<organism evidence="4 5">
    <name type="scientific">Candidatus Woesebacteria bacterium RIFCSPLOWO2_01_FULL_39_21</name>
    <dbReference type="NCBI Taxonomy" id="1802519"/>
    <lineage>
        <taxon>Bacteria</taxon>
        <taxon>Candidatus Woeseibacteriota</taxon>
    </lineage>
</organism>
<dbReference type="Pfam" id="PF13439">
    <property type="entry name" value="Glyco_transf_4"/>
    <property type="match status" value="1"/>
</dbReference>
<feature type="transmembrane region" description="Helical" evidence="1">
    <location>
        <begin position="108"/>
        <end position="128"/>
    </location>
</feature>
<feature type="transmembrane region" description="Helical" evidence="1">
    <location>
        <begin position="65"/>
        <end position="88"/>
    </location>
</feature>
<dbReference type="PANTHER" id="PTHR45947:SF3">
    <property type="entry name" value="SULFOQUINOVOSYL TRANSFERASE SQD2"/>
    <property type="match status" value="1"/>
</dbReference>
<dbReference type="Proteomes" id="UP000177082">
    <property type="component" value="Unassembled WGS sequence"/>
</dbReference>
<dbReference type="CDD" id="cd03801">
    <property type="entry name" value="GT4_PimA-like"/>
    <property type="match status" value="1"/>
</dbReference>
<dbReference type="InterPro" id="IPR050194">
    <property type="entry name" value="Glycosyltransferase_grp1"/>
</dbReference>
<dbReference type="AlphaFoldDB" id="A0A1F8BHL3"/>
<evidence type="ECO:0000256" key="1">
    <source>
        <dbReference type="SAM" id="Phobius"/>
    </source>
</evidence>
<dbReference type="InterPro" id="IPR028098">
    <property type="entry name" value="Glyco_trans_4-like_N"/>
</dbReference>
<evidence type="ECO:0008006" key="6">
    <source>
        <dbReference type="Google" id="ProtNLM"/>
    </source>
</evidence>
<feature type="domain" description="Glycosyl transferase family 1" evidence="2">
    <location>
        <begin position="202"/>
        <end position="360"/>
    </location>
</feature>
<sequence length="388" mass="44141">MKPRILILTPVFRPNLGGVETHLTDLTDSLRRHNFETTVLTYQPITTLAKAKAVEKSKNLEIRRFGWLSGNYFNFFVNLHPVFNFLYLTPYLGLRTFIFMLGNHKSVDLIHCIGLSSAFIGMVLKLFFGKPVVMATETLFNFHDNLFSKISRMVLSKMDAVLAQSDESRDELVNLGIDKAKITVFSHWIDTDRFKPLDKSVARKRIGWEDVFTVLYVGRLIPEKGVRIAISAFEKIKNGSRMKIIGSEGSEEKFVWQKASVNPNIDYLGSKSYRELHKYYQAADILIYPALYKEDMAYVLIDSLASGTPVINTNEGSGIYKLSPDCSFVVKPDPQVISEKIKYLIDYPVVRKTMSLAARKFGLKFGPKLAKAITNVYESIFLKKYIGI</sequence>
<proteinExistence type="predicted"/>
<dbReference type="PANTHER" id="PTHR45947">
    <property type="entry name" value="SULFOQUINOVOSYL TRANSFERASE SQD2"/>
    <property type="match status" value="1"/>
</dbReference>
<reference evidence="4 5" key="1">
    <citation type="journal article" date="2016" name="Nat. Commun.">
        <title>Thousands of microbial genomes shed light on interconnected biogeochemical processes in an aquifer system.</title>
        <authorList>
            <person name="Anantharaman K."/>
            <person name="Brown C.T."/>
            <person name="Hug L.A."/>
            <person name="Sharon I."/>
            <person name="Castelle C.J."/>
            <person name="Probst A.J."/>
            <person name="Thomas B.C."/>
            <person name="Singh A."/>
            <person name="Wilkins M.J."/>
            <person name="Karaoz U."/>
            <person name="Brodie E.L."/>
            <person name="Williams K.H."/>
            <person name="Hubbard S.S."/>
            <person name="Banfield J.F."/>
        </authorList>
    </citation>
    <scope>NUCLEOTIDE SEQUENCE [LARGE SCALE GENOMIC DNA]</scope>
</reference>